<feature type="transmembrane region" description="Helical" evidence="3">
    <location>
        <begin position="192"/>
        <end position="215"/>
    </location>
</feature>
<dbReference type="STRING" id="1434232.MAIT1_00535"/>
<keyword evidence="6" id="KW-1185">Reference proteome</keyword>
<evidence type="ECO:0000256" key="2">
    <source>
        <dbReference type="ARBA" id="ARBA00034247"/>
    </source>
</evidence>
<dbReference type="InterPro" id="IPR011622">
    <property type="entry name" value="7TMR_DISM_rcpt_extracell_dom2"/>
</dbReference>
<dbReference type="FunFam" id="3.30.70.270:FF:000001">
    <property type="entry name" value="Diguanylate cyclase domain protein"/>
    <property type="match status" value="1"/>
</dbReference>
<dbReference type="EC" id="2.7.7.65" evidence="1"/>
<evidence type="ECO:0000256" key="3">
    <source>
        <dbReference type="SAM" id="Phobius"/>
    </source>
</evidence>
<dbReference type="PANTHER" id="PTHR45138:SF9">
    <property type="entry name" value="DIGUANYLATE CYCLASE DGCM-RELATED"/>
    <property type="match status" value="1"/>
</dbReference>
<keyword evidence="3" id="KW-1133">Transmembrane helix</keyword>
<dbReference type="AlphaFoldDB" id="A0A1Y2JYY9"/>
<feature type="transmembrane region" description="Helical" evidence="3">
    <location>
        <begin position="258"/>
        <end position="277"/>
    </location>
</feature>
<comment type="catalytic activity">
    <reaction evidence="2">
        <text>2 GTP = 3',3'-c-di-GMP + 2 diphosphate</text>
        <dbReference type="Rhea" id="RHEA:24898"/>
        <dbReference type="ChEBI" id="CHEBI:33019"/>
        <dbReference type="ChEBI" id="CHEBI:37565"/>
        <dbReference type="ChEBI" id="CHEBI:58805"/>
        <dbReference type="EC" id="2.7.7.65"/>
    </reaction>
</comment>
<evidence type="ECO:0000313" key="5">
    <source>
        <dbReference type="EMBL" id="OSM00110.1"/>
    </source>
</evidence>
<gene>
    <name evidence="5" type="ORF">MAIT1_00535</name>
</gene>
<dbReference type="Gene3D" id="3.30.70.270">
    <property type="match status" value="1"/>
</dbReference>
<evidence type="ECO:0000259" key="4">
    <source>
        <dbReference type="PROSITE" id="PS50887"/>
    </source>
</evidence>
<dbReference type="EMBL" id="LVJN01000021">
    <property type="protein sequence ID" value="OSM00110.1"/>
    <property type="molecule type" value="Genomic_DNA"/>
</dbReference>
<feature type="transmembrane region" description="Helical" evidence="3">
    <location>
        <begin position="283"/>
        <end position="304"/>
    </location>
</feature>
<dbReference type="PANTHER" id="PTHR45138">
    <property type="entry name" value="REGULATORY COMPONENTS OF SENSORY TRANSDUCTION SYSTEM"/>
    <property type="match status" value="1"/>
</dbReference>
<dbReference type="SMART" id="SM00267">
    <property type="entry name" value="GGDEF"/>
    <property type="match status" value="1"/>
</dbReference>
<dbReference type="GO" id="GO:1902201">
    <property type="term" value="P:negative regulation of bacterial-type flagellum-dependent cell motility"/>
    <property type="evidence" value="ECO:0007669"/>
    <property type="project" value="TreeGrafter"/>
</dbReference>
<dbReference type="Pfam" id="PF07696">
    <property type="entry name" value="7TMR-DISMED2"/>
    <property type="match status" value="1"/>
</dbReference>
<dbReference type="InterPro" id="IPR011623">
    <property type="entry name" value="7TMR_DISM_rcpt_extracell_dom1"/>
</dbReference>
<reference evidence="5 6" key="1">
    <citation type="journal article" date="2016" name="BMC Genomics">
        <title>Combined genomic and structural analyses of a cultured magnetotactic bacterium reveals its niche adaptation to a dynamic environment.</title>
        <authorList>
            <person name="Araujo A.C."/>
            <person name="Morillo V."/>
            <person name="Cypriano J."/>
            <person name="Teixeira L.C."/>
            <person name="Leao P."/>
            <person name="Lyra S."/>
            <person name="Almeida L.G."/>
            <person name="Bazylinski D.A."/>
            <person name="Vasconcellos A.T."/>
            <person name="Abreu F."/>
            <person name="Lins U."/>
        </authorList>
    </citation>
    <scope>NUCLEOTIDE SEQUENCE [LARGE SCALE GENOMIC DNA]</scope>
    <source>
        <strain evidence="5 6">IT-1</strain>
    </source>
</reference>
<keyword evidence="3" id="KW-0472">Membrane</keyword>
<evidence type="ECO:0000313" key="6">
    <source>
        <dbReference type="Proteomes" id="UP000194003"/>
    </source>
</evidence>
<protein>
    <recommendedName>
        <fullName evidence="1">diguanylate cyclase</fullName>
        <ecNumber evidence="1">2.7.7.65</ecNumber>
    </recommendedName>
</protein>
<dbReference type="InterPro" id="IPR000160">
    <property type="entry name" value="GGDEF_dom"/>
</dbReference>
<dbReference type="Proteomes" id="UP000194003">
    <property type="component" value="Unassembled WGS sequence"/>
</dbReference>
<dbReference type="GO" id="GO:0052621">
    <property type="term" value="F:diguanylate cyclase activity"/>
    <property type="evidence" value="ECO:0007669"/>
    <property type="project" value="UniProtKB-EC"/>
</dbReference>
<dbReference type="PROSITE" id="PS50887">
    <property type="entry name" value="GGDEF"/>
    <property type="match status" value="1"/>
</dbReference>
<dbReference type="Pfam" id="PF07695">
    <property type="entry name" value="7TMR-DISM_7TM"/>
    <property type="match status" value="1"/>
</dbReference>
<dbReference type="GO" id="GO:0043709">
    <property type="term" value="P:cell adhesion involved in single-species biofilm formation"/>
    <property type="evidence" value="ECO:0007669"/>
    <property type="project" value="TreeGrafter"/>
</dbReference>
<dbReference type="Pfam" id="PF00990">
    <property type="entry name" value="GGDEF"/>
    <property type="match status" value="1"/>
</dbReference>
<dbReference type="Gene3D" id="2.60.40.2380">
    <property type="match status" value="1"/>
</dbReference>
<dbReference type="InterPro" id="IPR043128">
    <property type="entry name" value="Rev_trsase/Diguanyl_cyclase"/>
</dbReference>
<dbReference type="NCBIfam" id="TIGR00254">
    <property type="entry name" value="GGDEF"/>
    <property type="match status" value="1"/>
</dbReference>
<feature type="transmembrane region" description="Helical" evidence="3">
    <location>
        <begin position="227"/>
        <end position="246"/>
    </location>
</feature>
<organism evidence="5 6">
    <name type="scientific">Magnetofaba australis IT-1</name>
    <dbReference type="NCBI Taxonomy" id="1434232"/>
    <lineage>
        <taxon>Bacteria</taxon>
        <taxon>Pseudomonadati</taxon>
        <taxon>Pseudomonadota</taxon>
        <taxon>Magnetococcia</taxon>
        <taxon>Magnetococcales</taxon>
        <taxon>Magnetococcaceae</taxon>
        <taxon>Magnetofaba</taxon>
    </lineage>
</organism>
<feature type="transmembrane region" description="Helical" evidence="3">
    <location>
        <begin position="166"/>
        <end position="185"/>
    </location>
</feature>
<feature type="transmembrane region" description="Helical" evidence="3">
    <location>
        <begin position="311"/>
        <end position="337"/>
    </location>
</feature>
<feature type="transmembrane region" description="Helical" evidence="3">
    <location>
        <begin position="343"/>
        <end position="367"/>
    </location>
</feature>
<proteinExistence type="predicted"/>
<name>A0A1Y2JYY9_9PROT</name>
<accession>A0A1Y2JYY9</accession>
<dbReference type="GO" id="GO:0005886">
    <property type="term" value="C:plasma membrane"/>
    <property type="evidence" value="ECO:0007669"/>
    <property type="project" value="TreeGrafter"/>
</dbReference>
<sequence>MDLSQPWDGRYLIGHAWYLRDDSAHLTAEQARDLPLSDWRPLTLESLEQGMQSAPYWLRFAVVNPSKQPVGFVIEDEAPYRGYLALHVWVDGQWRSDIADRALPFSARSLKFPSSAAAATLPPVSKALALARLDHDFPQPNSLVQRLWSRAAFDAYAPRYLFSKSLMLGFLAAVAMVWMVFALLVRQRRLYYYAGYLSFLLMAWFQVLGFTGQFIAPEAPWLQAMTFHGPLFFATACAFGFARLHLDLPAHMRRMNRVFQAMTALFTAAGAFHLLNISRETEVLLTLLGFVALTLLFFVGAAIWRRTGKRYALWFTLAWGVIGLFLMLNLLMMFAGIEVGRWLISSIIDLIFLALLVEVFFLTISVAEWLRTEVRRRVEAEEEASRDPLTGLLNRRGFERLATLRLARQGGDVWLAALDADHFKAVNDTYGHPGGDAVLVHLAQIIQAHCRRDDLVCRMGGEEFAIVFHGANPDDAFRFVERLRRAFADTPTLFENRVIAHTLSIGLARWAAQGDIDQLIQQADRALYAAKEQGRNRVVMVETGNAAAGAPARA</sequence>
<dbReference type="InterPro" id="IPR050469">
    <property type="entry name" value="Diguanylate_Cyclase"/>
</dbReference>
<dbReference type="InterPro" id="IPR029787">
    <property type="entry name" value="Nucleotide_cyclase"/>
</dbReference>
<keyword evidence="3" id="KW-0812">Transmembrane</keyword>
<evidence type="ECO:0000256" key="1">
    <source>
        <dbReference type="ARBA" id="ARBA00012528"/>
    </source>
</evidence>
<feature type="domain" description="GGDEF" evidence="4">
    <location>
        <begin position="411"/>
        <end position="543"/>
    </location>
</feature>
<comment type="caution">
    <text evidence="5">The sequence shown here is derived from an EMBL/GenBank/DDBJ whole genome shotgun (WGS) entry which is preliminary data.</text>
</comment>
<dbReference type="CDD" id="cd01949">
    <property type="entry name" value="GGDEF"/>
    <property type="match status" value="1"/>
</dbReference>
<dbReference type="SUPFAM" id="SSF55073">
    <property type="entry name" value="Nucleotide cyclase"/>
    <property type="match status" value="1"/>
</dbReference>